<dbReference type="SUPFAM" id="SSF51419">
    <property type="entry name" value="PLP-binding barrel"/>
    <property type="match status" value="1"/>
</dbReference>
<keyword evidence="12" id="KW-1185">Reference proteome</keyword>
<reference evidence="11 12" key="1">
    <citation type="submission" date="2017-04" db="EMBL/GenBank/DDBJ databases">
        <authorList>
            <person name="Afonso C.L."/>
            <person name="Miller P.J."/>
            <person name="Scott M.A."/>
            <person name="Spackman E."/>
            <person name="Goraichik I."/>
            <person name="Dimitrov K.M."/>
            <person name="Suarez D.L."/>
            <person name="Swayne D.E."/>
        </authorList>
    </citation>
    <scope>NUCLEOTIDE SEQUENCE [LARGE SCALE GENOMIC DNA]</scope>
    <source>
        <strain evidence="11 12">USBA 355</strain>
    </source>
</reference>
<dbReference type="GO" id="GO:0005829">
    <property type="term" value="C:cytosol"/>
    <property type="evidence" value="ECO:0007669"/>
    <property type="project" value="TreeGrafter"/>
</dbReference>
<evidence type="ECO:0000256" key="6">
    <source>
        <dbReference type="ARBA" id="ARBA00023235"/>
    </source>
</evidence>
<comment type="catalytic activity">
    <reaction evidence="1 7">
        <text>L-alanine = D-alanine</text>
        <dbReference type="Rhea" id="RHEA:20249"/>
        <dbReference type="ChEBI" id="CHEBI:57416"/>
        <dbReference type="ChEBI" id="CHEBI:57972"/>
        <dbReference type="EC" id="5.1.1.1"/>
    </reaction>
</comment>
<name>A0A1Y6BAN8_9PROT</name>
<dbReference type="Pfam" id="PF01168">
    <property type="entry name" value="Ala_racemase_N"/>
    <property type="match status" value="1"/>
</dbReference>
<dbReference type="Pfam" id="PF00842">
    <property type="entry name" value="Ala_racemase_C"/>
    <property type="match status" value="1"/>
</dbReference>
<keyword evidence="5 7" id="KW-0663">Pyridoxal phosphate</keyword>
<evidence type="ECO:0000256" key="8">
    <source>
        <dbReference type="PIRSR" id="PIRSR600821-50"/>
    </source>
</evidence>
<evidence type="ECO:0000256" key="9">
    <source>
        <dbReference type="PIRSR" id="PIRSR600821-52"/>
    </source>
</evidence>
<dbReference type="RefSeq" id="WP_085121412.1">
    <property type="nucleotide sequence ID" value="NZ_FWZX01000002.1"/>
</dbReference>
<feature type="binding site" evidence="7 9">
    <location>
        <position position="148"/>
    </location>
    <ligand>
        <name>substrate</name>
    </ligand>
</feature>
<feature type="binding site" evidence="7 9">
    <location>
        <position position="324"/>
    </location>
    <ligand>
        <name>substrate</name>
    </ligand>
</feature>
<evidence type="ECO:0000256" key="7">
    <source>
        <dbReference type="HAMAP-Rule" id="MF_01201"/>
    </source>
</evidence>
<feature type="domain" description="Alanine racemase C-terminal" evidence="10">
    <location>
        <begin position="249"/>
        <end position="380"/>
    </location>
</feature>
<dbReference type="HAMAP" id="MF_01201">
    <property type="entry name" value="Ala_racemase"/>
    <property type="match status" value="1"/>
</dbReference>
<comment type="function">
    <text evidence="7">Catalyzes the interconversion of L-alanine and D-alanine. May also act on other amino acids.</text>
</comment>
<evidence type="ECO:0000259" key="10">
    <source>
        <dbReference type="SMART" id="SM01005"/>
    </source>
</evidence>
<dbReference type="GO" id="GO:0008784">
    <property type="term" value="F:alanine racemase activity"/>
    <property type="evidence" value="ECO:0007669"/>
    <property type="project" value="UniProtKB-UniRule"/>
</dbReference>
<evidence type="ECO:0000256" key="2">
    <source>
        <dbReference type="ARBA" id="ARBA00001933"/>
    </source>
</evidence>
<evidence type="ECO:0000313" key="11">
    <source>
        <dbReference type="EMBL" id="SMF00392.1"/>
    </source>
</evidence>
<dbReference type="GO" id="GO:0030632">
    <property type="term" value="P:D-alanine biosynthetic process"/>
    <property type="evidence" value="ECO:0007669"/>
    <property type="project" value="UniProtKB-UniRule"/>
</dbReference>
<dbReference type="PANTHER" id="PTHR30511:SF0">
    <property type="entry name" value="ALANINE RACEMASE, CATABOLIC-RELATED"/>
    <property type="match status" value="1"/>
</dbReference>
<evidence type="ECO:0000313" key="12">
    <source>
        <dbReference type="Proteomes" id="UP000192917"/>
    </source>
</evidence>
<evidence type="ECO:0000256" key="1">
    <source>
        <dbReference type="ARBA" id="ARBA00000316"/>
    </source>
</evidence>
<evidence type="ECO:0000256" key="3">
    <source>
        <dbReference type="ARBA" id="ARBA00007880"/>
    </source>
</evidence>
<accession>A0A1Y6BAN8</accession>
<dbReference type="SMART" id="SM01005">
    <property type="entry name" value="Ala_racemase_C"/>
    <property type="match status" value="1"/>
</dbReference>
<dbReference type="Gene3D" id="2.40.37.10">
    <property type="entry name" value="Lyase, Ornithine Decarboxylase, Chain A, domain 1"/>
    <property type="match status" value="1"/>
</dbReference>
<dbReference type="InterPro" id="IPR000821">
    <property type="entry name" value="Ala_racemase"/>
</dbReference>
<dbReference type="InterPro" id="IPR009006">
    <property type="entry name" value="Ala_racemase/Decarboxylase_C"/>
</dbReference>
<dbReference type="EC" id="5.1.1.1" evidence="4 7"/>
<feature type="modified residue" description="N6-(pyridoxal phosphate)lysine" evidence="7 8">
    <location>
        <position position="48"/>
    </location>
</feature>
<dbReference type="InterPro" id="IPR001608">
    <property type="entry name" value="Ala_racemase_N"/>
</dbReference>
<dbReference type="PROSITE" id="PS00395">
    <property type="entry name" value="ALANINE_RACEMASE"/>
    <property type="match status" value="1"/>
</dbReference>
<dbReference type="STRING" id="560819.SAMN05428998_102345"/>
<dbReference type="GO" id="GO:0030170">
    <property type="term" value="F:pyridoxal phosphate binding"/>
    <property type="evidence" value="ECO:0007669"/>
    <property type="project" value="UniProtKB-UniRule"/>
</dbReference>
<comment type="similarity">
    <text evidence="3 7">Belongs to the alanine racemase family.</text>
</comment>
<comment type="pathway">
    <text evidence="7">Amino-acid biosynthesis; D-alanine biosynthesis; D-alanine from L-alanine: step 1/1.</text>
</comment>
<proteinExistence type="inferred from homology"/>
<dbReference type="CDD" id="cd00430">
    <property type="entry name" value="PLPDE_III_AR"/>
    <property type="match status" value="1"/>
</dbReference>
<dbReference type="InterPro" id="IPR020622">
    <property type="entry name" value="Ala_racemase_pyridoxalP-BS"/>
</dbReference>
<dbReference type="Proteomes" id="UP000192917">
    <property type="component" value="Unassembled WGS sequence"/>
</dbReference>
<feature type="active site" description="Proton acceptor; specific for L-alanine" evidence="7">
    <location>
        <position position="270"/>
    </location>
</feature>
<feature type="active site" description="Proton acceptor; specific for D-alanine" evidence="7">
    <location>
        <position position="48"/>
    </location>
</feature>
<protein>
    <recommendedName>
        <fullName evidence="4 7">Alanine racemase</fullName>
        <ecNumber evidence="4 7">5.1.1.1</ecNumber>
    </recommendedName>
</protein>
<keyword evidence="6 7" id="KW-0413">Isomerase</keyword>
<dbReference type="InterPro" id="IPR011079">
    <property type="entry name" value="Ala_racemase_C"/>
</dbReference>
<dbReference type="EMBL" id="FWZX01000002">
    <property type="protein sequence ID" value="SMF00392.1"/>
    <property type="molecule type" value="Genomic_DNA"/>
</dbReference>
<evidence type="ECO:0000256" key="5">
    <source>
        <dbReference type="ARBA" id="ARBA00022898"/>
    </source>
</evidence>
<dbReference type="AlphaFoldDB" id="A0A1Y6BAN8"/>
<dbReference type="PANTHER" id="PTHR30511">
    <property type="entry name" value="ALANINE RACEMASE"/>
    <property type="match status" value="1"/>
</dbReference>
<dbReference type="PRINTS" id="PR00992">
    <property type="entry name" value="ALARACEMASE"/>
</dbReference>
<dbReference type="InterPro" id="IPR029066">
    <property type="entry name" value="PLP-binding_barrel"/>
</dbReference>
<sequence length="382" mass="40238">MSADSEAAAARPEHLAGGILTVDLGALQANYRRLVEEADGIAVAAVVKADAYGLGAERAAPALWQAGARIFFVALPDEALTLRRVLPAESEVYVLGGLFGAGAERDYLAAGIRPVLNSLQEIKRWGRLAAAEGRALPACLHVDTGMSRLGLPADELATLAAEPERLAGVSVAYLISHLASGDEPDHPLNREQLEAFRAARERLPAMKACLANSPGSFLGPAYRFDLLRPGAALYGVNPTPGQPNPMAQVVRLQGRILQVRVIDPPRSVGYGAAFRAERRTVVATVGLGYADGFLRSLSGRGRAWVEAREKGAAVAVPLVGRVSMDLITLDVTDLAEAPPVGSFVDLLGPGQDVDALAAAAGTIGYEVLTSLGGRYRRVYRHG</sequence>
<evidence type="ECO:0000256" key="4">
    <source>
        <dbReference type="ARBA" id="ARBA00013089"/>
    </source>
</evidence>
<dbReference type="Gene3D" id="3.20.20.10">
    <property type="entry name" value="Alanine racemase"/>
    <property type="match status" value="1"/>
</dbReference>
<comment type="cofactor">
    <cofactor evidence="2 7 8">
        <name>pyridoxal 5'-phosphate</name>
        <dbReference type="ChEBI" id="CHEBI:597326"/>
    </cofactor>
</comment>
<dbReference type="UniPathway" id="UPA00042">
    <property type="reaction ID" value="UER00497"/>
</dbReference>
<gene>
    <name evidence="11" type="ORF">SAMN05428998_102345</name>
</gene>
<dbReference type="SUPFAM" id="SSF50621">
    <property type="entry name" value="Alanine racemase C-terminal domain-like"/>
    <property type="match status" value="1"/>
</dbReference>
<organism evidence="11 12">
    <name type="scientific">Tistlia consotensis USBA 355</name>
    <dbReference type="NCBI Taxonomy" id="560819"/>
    <lineage>
        <taxon>Bacteria</taxon>
        <taxon>Pseudomonadati</taxon>
        <taxon>Pseudomonadota</taxon>
        <taxon>Alphaproteobacteria</taxon>
        <taxon>Rhodospirillales</taxon>
        <taxon>Rhodovibrionaceae</taxon>
        <taxon>Tistlia</taxon>
    </lineage>
</organism>
<dbReference type="NCBIfam" id="TIGR00492">
    <property type="entry name" value="alr"/>
    <property type="match status" value="1"/>
</dbReference>